<dbReference type="Pfam" id="PF03169">
    <property type="entry name" value="OPT"/>
    <property type="match status" value="1"/>
</dbReference>
<dbReference type="NCBIfam" id="TIGR00733">
    <property type="entry name" value="OPT family oligopeptide transporter"/>
    <property type="match status" value="1"/>
</dbReference>
<evidence type="ECO:0000313" key="7">
    <source>
        <dbReference type="EMBL" id="MBB3173196.1"/>
    </source>
</evidence>
<evidence type="ECO:0000256" key="3">
    <source>
        <dbReference type="ARBA" id="ARBA00022692"/>
    </source>
</evidence>
<keyword evidence="5 6" id="KW-0472">Membrane</keyword>
<gene>
    <name evidence="7" type="ORF">FHR90_001014</name>
</gene>
<feature type="transmembrane region" description="Helical" evidence="6">
    <location>
        <begin position="383"/>
        <end position="403"/>
    </location>
</feature>
<feature type="transmembrane region" description="Helical" evidence="6">
    <location>
        <begin position="34"/>
        <end position="57"/>
    </location>
</feature>
<dbReference type="NCBIfam" id="TIGR00728">
    <property type="entry name" value="OPT_sfam"/>
    <property type="match status" value="2"/>
</dbReference>
<keyword evidence="4 6" id="KW-1133">Transmembrane helix</keyword>
<name>A0A839UTU4_9PROT</name>
<feature type="transmembrane region" description="Helical" evidence="6">
    <location>
        <begin position="348"/>
        <end position="371"/>
    </location>
</feature>
<keyword evidence="3 6" id="KW-0812">Transmembrane</keyword>
<proteinExistence type="predicted"/>
<keyword evidence="8" id="KW-1185">Reference proteome</keyword>
<dbReference type="InterPro" id="IPR045035">
    <property type="entry name" value="YSL-like"/>
</dbReference>
<feature type="transmembrane region" description="Helical" evidence="6">
    <location>
        <begin position="316"/>
        <end position="336"/>
    </location>
</feature>
<evidence type="ECO:0000256" key="4">
    <source>
        <dbReference type="ARBA" id="ARBA00022989"/>
    </source>
</evidence>
<feature type="transmembrane region" description="Helical" evidence="6">
    <location>
        <begin position="639"/>
        <end position="659"/>
    </location>
</feature>
<feature type="transmembrane region" description="Helical" evidence="6">
    <location>
        <begin position="9"/>
        <end position="28"/>
    </location>
</feature>
<dbReference type="PANTHER" id="PTHR31645">
    <property type="entry name" value="OLIGOPEPTIDE TRANSPORTER YGL114W-RELATED"/>
    <property type="match status" value="1"/>
</dbReference>
<feature type="transmembrane region" description="Helical" evidence="6">
    <location>
        <begin position="496"/>
        <end position="514"/>
    </location>
</feature>
<organism evidence="7 8">
    <name type="scientific">Endobacter medicaginis</name>
    <dbReference type="NCBI Taxonomy" id="1181271"/>
    <lineage>
        <taxon>Bacteria</taxon>
        <taxon>Pseudomonadati</taxon>
        <taxon>Pseudomonadota</taxon>
        <taxon>Alphaproteobacteria</taxon>
        <taxon>Acetobacterales</taxon>
        <taxon>Acetobacteraceae</taxon>
        <taxon>Endobacter</taxon>
    </lineage>
</organism>
<feature type="transmembrane region" description="Helical" evidence="6">
    <location>
        <begin position="94"/>
        <end position="114"/>
    </location>
</feature>
<feature type="transmembrane region" description="Helical" evidence="6">
    <location>
        <begin position="521"/>
        <end position="538"/>
    </location>
</feature>
<accession>A0A839UTU4</accession>
<feature type="transmembrane region" description="Helical" evidence="6">
    <location>
        <begin position="558"/>
        <end position="578"/>
    </location>
</feature>
<evidence type="ECO:0000313" key="8">
    <source>
        <dbReference type="Proteomes" id="UP000557688"/>
    </source>
</evidence>
<dbReference type="EMBL" id="JACHXV010000003">
    <property type="protein sequence ID" value="MBB3173196.1"/>
    <property type="molecule type" value="Genomic_DNA"/>
</dbReference>
<dbReference type="Proteomes" id="UP000557688">
    <property type="component" value="Unassembled WGS sequence"/>
</dbReference>
<comment type="subcellular location">
    <subcellularLocation>
        <location evidence="1">Membrane</location>
        <topology evidence="1">Multi-pass membrane protein</topology>
    </subcellularLocation>
</comment>
<feature type="transmembrane region" description="Helical" evidence="6">
    <location>
        <begin position="157"/>
        <end position="178"/>
    </location>
</feature>
<keyword evidence="2" id="KW-0813">Transport</keyword>
<feature type="transmembrane region" description="Helical" evidence="6">
    <location>
        <begin position="455"/>
        <end position="476"/>
    </location>
</feature>
<dbReference type="GO" id="GO:0035673">
    <property type="term" value="F:oligopeptide transmembrane transporter activity"/>
    <property type="evidence" value="ECO:0007669"/>
    <property type="project" value="InterPro"/>
</dbReference>
<feature type="transmembrane region" description="Helical" evidence="6">
    <location>
        <begin position="69"/>
        <end position="88"/>
    </location>
</feature>
<evidence type="ECO:0000256" key="1">
    <source>
        <dbReference type="ARBA" id="ARBA00004141"/>
    </source>
</evidence>
<feature type="transmembrane region" description="Helical" evidence="6">
    <location>
        <begin position="415"/>
        <end position="434"/>
    </location>
</feature>
<protein>
    <submittedName>
        <fullName evidence="7">Putative OPT family oligopeptide transporter</fullName>
    </submittedName>
</protein>
<feature type="transmembrane region" description="Helical" evidence="6">
    <location>
        <begin position="598"/>
        <end position="619"/>
    </location>
</feature>
<feature type="transmembrane region" description="Helical" evidence="6">
    <location>
        <begin position="198"/>
        <end position="228"/>
    </location>
</feature>
<dbReference type="GO" id="GO:0016020">
    <property type="term" value="C:membrane"/>
    <property type="evidence" value="ECO:0007669"/>
    <property type="project" value="UniProtKB-SubCell"/>
</dbReference>
<dbReference type="InterPro" id="IPR004813">
    <property type="entry name" value="OPT"/>
</dbReference>
<dbReference type="AlphaFoldDB" id="A0A839UTU4"/>
<comment type="caution">
    <text evidence="7">The sequence shown here is derived from an EMBL/GenBank/DDBJ whole genome shotgun (WGS) entry which is preliminary data.</text>
</comment>
<dbReference type="PANTHER" id="PTHR31645:SF0">
    <property type="entry name" value="OLIGOPEPTIDE TRANSPORTER YGL114W-RELATED"/>
    <property type="match status" value="1"/>
</dbReference>
<dbReference type="InterPro" id="IPR004814">
    <property type="entry name" value="Oligopep_transpt"/>
</dbReference>
<evidence type="ECO:0000256" key="6">
    <source>
        <dbReference type="SAM" id="Phobius"/>
    </source>
</evidence>
<evidence type="ECO:0000256" key="2">
    <source>
        <dbReference type="ARBA" id="ARBA00022448"/>
    </source>
</evidence>
<evidence type="ECO:0000256" key="5">
    <source>
        <dbReference type="ARBA" id="ARBA00023136"/>
    </source>
</evidence>
<sequence>MRELTVRGIILGALITAIFTASNVYLGLKIGLTFASSIPAAVISMAVLRAAGGAGVLENNMVQTQASAAGTLSSIIFVLPALVMAGIWQGFAFWPVAIVCVAGGMLGVLFTIPLRRALVTGSDLPYPEGVAAAEVLRVGAGTDAADRATQRESAVSLVIGTVLSAVVALATGGFRLLADGLTLAMGSTGPVFRLTSGFSLALLGAGYLVGLAGGIAMLVGLVIAWGVLTPYLTALLPHPAGVAPAAFALDVWKHRVRFIGAGTIGIAALWTLGTLAGPVAAGLRDALRGGATVPILPPRHPEPANPDADRDLSPKLIGPLALVLVAVLFAAFLAFLPAPYTAGPIGVALLAALFCAVFGFVIAAACGYMAGIVGSSSSPISGIAILAVLSLSLLVSGLLDLGWLPGPAQVTRPLAVGLVIFVATAVLAAATISNDNLQDLKTGQLVGASPWKQQVALMIGCVSGAVVIPPVLNLLYNAYGFAGAMPHPGMDPEHALAAPQATLMASLASGVVLGSQDWTPIVQGVGLGALLIAVDLILRRAGARRHLRLPPLAVGIGLYLPPEVTVALVVGAIASAVIAHSLRHRPEAARNAAENRAVMLASGLIVGESLMGVVLAGIVGGSGRDDLLALVGPGFAPGATVLGAAVFCAVTLWFAFSVIRRGRA</sequence>
<reference evidence="7 8" key="1">
    <citation type="submission" date="2020-08" db="EMBL/GenBank/DDBJ databases">
        <title>Genomic Encyclopedia of Type Strains, Phase III (KMG-III): the genomes of soil and plant-associated and newly described type strains.</title>
        <authorList>
            <person name="Whitman W."/>
        </authorList>
    </citation>
    <scope>NUCLEOTIDE SEQUENCE [LARGE SCALE GENOMIC DNA]</scope>
    <source>
        <strain evidence="7 8">CECT 8088</strain>
    </source>
</reference>